<feature type="transmembrane region" description="Helical" evidence="6">
    <location>
        <begin position="349"/>
        <end position="369"/>
    </location>
</feature>
<feature type="transmembrane region" description="Helical" evidence="6">
    <location>
        <begin position="453"/>
        <end position="475"/>
    </location>
</feature>
<accession>A0ABV3JPN5</accession>
<evidence type="ECO:0000259" key="7">
    <source>
        <dbReference type="PROSITE" id="PS50850"/>
    </source>
</evidence>
<evidence type="ECO:0000256" key="4">
    <source>
        <dbReference type="ARBA" id="ARBA00023136"/>
    </source>
</evidence>
<sequence length="484" mass="49302">MTQTQLPVSAPPAAAAPSPWRALSIMLAGVFMAVLDTFIVLVATPAIQQDLNASDADVQLVLAGYQLAYAVALITSARLGDLWGRKRMFLTGLALFTLASVACAAAGGPGALIAARVVQGLGAAALFPQIFSMIQVLLPASRRARAFGVLGAVIGLAGVAGQLLGGALVSADLFGTSWRPVFWVNVPVGLLTLALAAAFVPESRAPGAQRLDLPGAAVLSLALLLLVVPLVEGRQVGWPLWTWLSLAAAALALAGFLWVERRVEARGGAPLIRPSLLRRRSFAVGMALVLLAYFGINSFFLILSLTVQDGLGLDTMGAGLIYIPFAAAFFTASLAAGRLTRHGPRVLRAGALLAALGYALAIAVCVHHGPSLAAWDLAPSFLLIGAGNGLLVTPLINTVLSRVPPAEAGMASGVLSTGQQVGGAVGVAVVGVLYYGTLGGARHGDAGAYGHALAVALGFHLALCAGLLALLPLLAKGRRTGAAG</sequence>
<evidence type="ECO:0000256" key="2">
    <source>
        <dbReference type="ARBA" id="ARBA00022692"/>
    </source>
</evidence>
<organism evidence="8 9">
    <name type="scientific">Streptomyces orinoci</name>
    <name type="common">Streptoverticillium orinoci</name>
    <dbReference type="NCBI Taxonomy" id="67339"/>
    <lineage>
        <taxon>Bacteria</taxon>
        <taxon>Bacillati</taxon>
        <taxon>Actinomycetota</taxon>
        <taxon>Actinomycetes</taxon>
        <taxon>Kitasatosporales</taxon>
        <taxon>Streptomycetaceae</taxon>
        <taxon>Streptomyces</taxon>
    </lineage>
</organism>
<comment type="subcellular location">
    <subcellularLocation>
        <location evidence="1">Cell membrane</location>
        <topology evidence="1">Multi-pass membrane protein</topology>
    </subcellularLocation>
</comment>
<evidence type="ECO:0000256" key="3">
    <source>
        <dbReference type="ARBA" id="ARBA00022989"/>
    </source>
</evidence>
<feature type="transmembrane region" description="Helical" evidence="6">
    <location>
        <begin position="281"/>
        <end position="307"/>
    </location>
</feature>
<dbReference type="RefSeq" id="WP_241561242.1">
    <property type="nucleotide sequence ID" value="NZ_JBFAUK010000001.1"/>
</dbReference>
<dbReference type="InterPro" id="IPR011701">
    <property type="entry name" value="MFS"/>
</dbReference>
<comment type="caution">
    <text evidence="8">The sequence shown here is derived from an EMBL/GenBank/DDBJ whole genome shotgun (WGS) entry which is preliminary data.</text>
</comment>
<dbReference type="Proteomes" id="UP001552594">
    <property type="component" value="Unassembled WGS sequence"/>
</dbReference>
<dbReference type="Gene3D" id="1.20.1720.10">
    <property type="entry name" value="Multidrug resistance protein D"/>
    <property type="match status" value="1"/>
</dbReference>
<name>A0ABV3JPN5_STRON</name>
<dbReference type="Gene3D" id="1.20.1250.20">
    <property type="entry name" value="MFS general substrate transporter like domains"/>
    <property type="match status" value="1"/>
</dbReference>
<feature type="transmembrane region" description="Helical" evidence="6">
    <location>
        <begin position="146"/>
        <end position="169"/>
    </location>
</feature>
<feature type="domain" description="Major facilitator superfamily (MFS) profile" evidence="7">
    <location>
        <begin position="22"/>
        <end position="478"/>
    </location>
</feature>
<feature type="transmembrane region" description="Helical" evidence="6">
    <location>
        <begin position="181"/>
        <end position="201"/>
    </location>
</feature>
<feature type="transmembrane region" description="Helical" evidence="6">
    <location>
        <begin position="113"/>
        <end position="134"/>
    </location>
</feature>
<keyword evidence="2 6" id="KW-0812">Transmembrane</keyword>
<reference evidence="8 9" key="1">
    <citation type="submission" date="2024-06" db="EMBL/GenBank/DDBJ databases">
        <title>The Natural Products Discovery Center: Release of the First 8490 Sequenced Strains for Exploring Actinobacteria Biosynthetic Diversity.</title>
        <authorList>
            <person name="Kalkreuter E."/>
            <person name="Kautsar S.A."/>
            <person name="Yang D."/>
            <person name="Bader C.D."/>
            <person name="Teijaro C.N."/>
            <person name="Fluegel L."/>
            <person name="Davis C.M."/>
            <person name="Simpson J.R."/>
            <person name="Lauterbach L."/>
            <person name="Steele A.D."/>
            <person name="Gui C."/>
            <person name="Meng S."/>
            <person name="Li G."/>
            <person name="Viehrig K."/>
            <person name="Ye F."/>
            <person name="Su P."/>
            <person name="Kiefer A.F."/>
            <person name="Nichols A."/>
            <person name="Cepeda A.J."/>
            <person name="Yan W."/>
            <person name="Fan B."/>
            <person name="Jiang Y."/>
            <person name="Adhikari A."/>
            <person name="Zheng C.-J."/>
            <person name="Schuster L."/>
            <person name="Cowan T.M."/>
            <person name="Smanski M.J."/>
            <person name="Chevrette M.G."/>
            <person name="De Carvalho L.P.S."/>
            <person name="Shen B."/>
        </authorList>
    </citation>
    <scope>NUCLEOTIDE SEQUENCE [LARGE SCALE GENOMIC DNA]</scope>
    <source>
        <strain evidence="8 9">NPDC052347</strain>
    </source>
</reference>
<gene>
    <name evidence="8" type="ORF">AB0L16_00080</name>
</gene>
<evidence type="ECO:0000313" key="9">
    <source>
        <dbReference type="Proteomes" id="UP001552594"/>
    </source>
</evidence>
<dbReference type="InterPro" id="IPR020846">
    <property type="entry name" value="MFS_dom"/>
</dbReference>
<feature type="transmembrane region" description="Helical" evidence="6">
    <location>
        <begin position="421"/>
        <end position="441"/>
    </location>
</feature>
<feature type="transmembrane region" description="Helical" evidence="6">
    <location>
        <begin position="381"/>
        <end position="400"/>
    </location>
</feature>
<dbReference type="Pfam" id="PF07690">
    <property type="entry name" value="MFS_1"/>
    <property type="match status" value="1"/>
</dbReference>
<protein>
    <submittedName>
        <fullName evidence="8">MFS transporter</fullName>
    </submittedName>
</protein>
<keyword evidence="3 6" id="KW-1133">Transmembrane helix</keyword>
<evidence type="ECO:0000256" key="6">
    <source>
        <dbReference type="SAM" id="Phobius"/>
    </source>
</evidence>
<dbReference type="CDD" id="cd17321">
    <property type="entry name" value="MFS_MMR_MDR_like"/>
    <property type="match status" value="1"/>
</dbReference>
<keyword evidence="9" id="KW-1185">Reference proteome</keyword>
<feature type="transmembrane region" description="Helical" evidence="6">
    <location>
        <begin position="243"/>
        <end position="260"/>
    </location>
</feature>
<feature type="transmembrane region" description="Helical" evidence="6">
    <location>
        <begin position="25"/>
        <end position="47"/>
    </location>
</feature>
<evidence type="ECO:0000256" key="1">
    <source>
        <dbReference type="ARBA" id="ARBA00004651"/>
    </source>
</evidence>
<feature type="transmembrane region" description="Helical" evidence="6">
    <location>
        <begin position="59"/>
        <end position="77"/>
    </location>
</feature>
<dbReference type="PANTHER" id="PTHR42718">
    <property type="entry name" value="MAJOR FACILITATOR SUPERFAMILY MULTIDRUG TRANSPORTER MFSC"/>
    <property type="match status" value="1"/>
</dbReference>
<keyword evidence="5" id="KW-0046">Antibiotic resistance</keyword>
<evidence type="ECO:0000256" key="5">
    <source>
        <dbReference type="ARBA" id="ARBA00023251"/>
    </source>
</evidence>
<dbReference type="InterPro" id="IPR036259">
    <property type="entry name" value="MFS_trans_sf"/>
</dbReference>
<proteinExistence type="predicted"/>
<feature type="transmembrane region" description="Helical" evidence="6">
    <location>
        <begin position="213"/>
        <end position="231"/>
    </location>
</feature>
<dbReference type="SUPFAM" id="SSF103473">
    <property type="entry name" value="MFS general substrate transporter"/>
    <property type="match status" value="1"/>
</dbReference>
<dbReference type="EMBL" id="JBFAUK010000001">
    <property type="protein sequence ID" value="MEV5504868.1"/>
    <property type="molecule type" value="Genomic_DNA"/>
</dbReference>
<feature type="transmembrane region" description="Helical" evidence="6">
    <location>
        <begin position="319"/>
        <end position="337"/>
    </location>
</feature>
<dbReference type="PANTHER" id="PTHR42718:SF39">
    <property type="entry name" value="ACTINORHODIN TRANSPORTER-RELATED"/>
    <property type="match status" value="1"/>
</dbReference>
<evidence type="ECO:0000313" key="8">
    <source>
        <dbReference type="EMBL" id="MEV5504868.1"/>
    </source>
</evidence>
<keyword evidence="4 6" id="KW-0472">Membrane</keyword>
<feature type="transmembrane region" description="Helical" evidence="6">
    <location>
        <begin position="89"/>
        <end position="107"/>
    </location>
</feature>
<dbReference type="PROSITE" id="PS50850">
    <property type="entry name" value="MFS"/>
    <property type="match status" value="1"/>
</dbReference>